<evidence type="ECO:0000313" key="2">
    <source>
        <dbReference type="EMBL" id="QAY69521.1"/>
    </source>
</evidence>
<feature type="region of interest" description="Disordered" evidence="1">
    <location>
        <begin position="290"/>
        <end position="319"/>
    </location>
</feature>
<dbReference type="OrthoDB" id="9786339at2"/>
<dbReference type="RefSeq" id="WP_129186920.1">
    <property type="nucleotide sequence ID" value="NZ_CP035493.1"/>
</dbReference>
<dbReference type="AlphaFoldDB" id="A0A4V0YG04"/>
<name>A0A4V0YG04_9MICO</name>
<reference evidence="2 3" key="1">
    <citation type="submission" date="2019-01" db="EMBL/GenBank/DDBJ databases">
        <title>Genome sequencing of strain FW10M-9.</title>
        <authorList>
            <person name="Heo J."/>
            <person name="Kim S.-J."/>
            <person name="Kim J.-S."/>
            <person name="Hong S.-B."/>
            <person name="Kwon S.-W."/>
        </authorList>
    </citation>
    <scope>NUCLEOTIDE SEQUENCE [LARGE SCALE GENOMIC DNA]</scope>
    <source>
        <strain evidence="2 3">FW10M-9</strain>
    </source>
</reference>
<feature type="compositionally biased region" description="Low complexity" evidence="1">
    <location>
        <begin position="378"/>
        <end position="387"/>
    </location>
</feature>
<feature type="region of interest" description="Disordered" evidence="1">
    <location>
        <begin position="378"/>
        <end position="446"/>
    </location>
</feature>
<feature type="compositionally biased region" description="Low complexity" evidence="1">
    <location>
        <begin position="395"/>
        <end position="421"/>
    </location>
</feature>
<dbReference type="Proteomes" id="UP000292118">
    <property type="component" value="Chromosome"/>
</dbReference>
<gene>
    <name evidence="2" type="ORF">ET471_05235</name>
</gene>
<dbReference type="Gene3D" id="1.10.510.10">
    <property type="entry name" value="Transferase(Phosphotransferase) domain 1"/>
    <property type="match status" value="1"/>
</dbReference>
<dbReference type="InterPro" id="IPR011009">
    <property type="entry name" value="Kinase-like_dom_sf"/>
</dbReference>
<dbReference type="EMBL" id="CP035493">
    <property type="protein sequence ID" value="QAY69521.1"/>
    <property type="molecule type" value="Genomic_DNA"/>
</dbReference>
<feature type="compositionally biased region" description="Low complexity" evidence="1">
    <location>
        <begin position="428"/>
        <end position="438"/>
    </location>
</feature>
<dbReference type="SUPFAM" id="SSF56112">
    <property type="entry name" value="Protein kinase-like (PK-like)"/>
    <property type="match status" value="1"/>
</dbReference>
<dbReference type="KEGG" id="xya:ET471_05235"/>
<protein>
    <recommendedName>
        <fullName evidence="4">Protein kinase domain-containing protein</fullName>
    </recommendedName>
</protein>
<feature type="compositionally biased region" description="Low complexity" evidence="1">
    <location>
        <begin position="301"/>
        <end position="319"/>
    </location>
</feature>
<proteinExistence type="predicted"/>
<evidence type="ECO:0000313" key="3">
    <source>
        <dbReference type="Proteomes" id="UP000292118"/>
    </source>
</evidence>
<accession>A0A4V0YG04</accession>
<dbReference type="Gene3D" id="3.30.200.20">
    <property type="entry name" value="Phosphorylase Kinase, domain 1"/>
    <property type="match status" value="1"/>
</dbReference>
<keyword evidence="3" id="KW-1185">Reference proteome</keyword>
<evidence type="ECO:0000256" key="1">
    <source>
        <dbReference type="SAM" id="MobiDB-lite"/>
    </source>
</evidence>
<organism evidence="2 3">
    <name type="scientific">Xylanimonas protaetiae</name>
    <dbReference type="NCBI Taxonomy" id="2509457"/>
    <lineage>
        <taxon>Bacteria</taxon>
        <taxon>Bacillati</taxon>
        <taxon>Actinomycetota</taxon>
        <taxon>Actinomycetes</taxon>
        <taxon>Micrococcales</taxon>
        <taxon>Promicromonosporaceae</taxon>
        <taxon>Xylanimonas</taxon>
    </lineage>
</organism>
<evidence type="ECO:0008006" key="4">
    <source>
        <dbReference type="Google" id="ProtNLM"/>
    </source>
</evidence>
<sequence length="656" mass="66169">MSTVPPGGPMPGAASVPAVTAGSVVVDRYRLEQPAVTDLADASVWQARDTILDRPVRVTFLDGSHATSALDAARRAALVSDPRLSRVLDVGTTRISAVQLAYVVTEPYTGSTLTEIVSSGLVDAQQARAVVGEAAAALDLAAQRGVHHLALRPDAVRVDGHRVVVTGLGLDAGLAGVEGAGLDGAASDARDLAALAYYALTARWAGDSLDEPWLASDVVRPLPAQVDEHGVPVPLTSLVPHVDPVLDGLVRRALGSAGDGPTGPGDVAAALRPWGEVSVVAALPGFVQPSGGAPVRQSVRPAPGAVGTAPGGAPVRRPTGRIARASSIPAAGAAGVAGAAASGAVPPPPPPPPGYAAPGGAYPGSAYPATAGYPQGAAYAQPGAAPQQTPPPWDPQYAQQGYGQPAAGPQGYAPQAAAPQGYAPPPAATAGPPTGATPFTTEAVPRRRGVNPTPIVLGILLVAVILAAGWAIRTALAPSDGTAEANVSVSPSVADGTTAPADGGATAAAPPATEVRPIIQSGDQVDPFGNGQGEKPEAAPLAWDGDPSTFWYTYTYNSPQFGGLKEGVGYVITLREPAPVNSITLLTNSTGGNVQVRKTTADKPTEGPVLAEGPFAPTTELKFAQPEVGDTFVLWITELPQSAGRNRLELNEITLQ</sequence>